<dbReference type="Gene3D" id="2.160.20.80">
    <property type="entry name" value="E3 ubiquitin-protein ligase SopA"/>
    <property type="match status" value="1"/>
</dbReference>
<dbReference type="Pfam" id="PF23894">
    <property type="entry name" value="LD_SV2"/>
    <property type="match status" value="1"/>
</dbReference>
<dbReference type="InterPro" id="IPR055415">
    <property type="entry name" value="LD_SV2"/>
</dbReference>
<evidence type="ECO:0000256" key="5">
    <source>
        <dbReference type="ARBA" id="ARBA00023136"/>
    </source>
</evidence>
<feature type="transmembrane region" description="Helical" evidence="7">
    <location>
        <begin position="255"/>
        <end position="277"/>
    </location>
</feature>
<evidence type="ECO:0000259" key="8">
    <source>
        <dbReference type="PROSITE" id="PS50850"/>
    </source>
</evidence>
<proteinExistence type="predicted"/>
<reference evidence="10" key="1">
    <citation type="submission" date="2025-08" db="UniProtKB">
        <authorList>
            <consortium name="RefSeq"/>
        </authorList>
    </citation>
    <scope>IDENTIFICATION</scope>
</reference>
<dbReference type="AlphaFoldDB" id="A0A8B7XYU5"/>
<evidence type="ECO:0000256" key="6">
    <source>
        <dbReference type="SAM" id="MobiDB-lite"/>
    </source>
</evidence>
<dbReference type="InterPro" id="IPR011701">
    <property type="entry name" value="MFS"/>
</dbReference>
<dbReference type="PROSITE" id="PS50850">
    <property type="entry name" value="MFS"/>
    <property type="match status" value="1"/>
</dbReference>
<feature type="transmembrane region" description="Helical" evidence="7">
    <location>
        <begin position="196"/>
        <end position="214"/>
    </location>
</feature>
<keyword evidence="4 7" id="KW-1133">Transmembrane helix</keyword>
<dbReference type="InterPro" id="IPR020846">
    <property type="entry name" value="MFS_dom"/>
</dbReference>
<feature type="transmembrane region" description="Helical" evidence="7">
    <location>
        <begin position="587"/>
        <end position="608"/>
    </location>
</feature>
<protein>
    <submittedName>
        <fullName evidence="10">Synaptic vesicle glycoprotein 2C-like</fullName>
    </submittedName>
</protein>
<comment type="subcellular location">
    <subcellularLocation>
        <location evidence="1">Membrane</location>
        <topology evidence="1">Multi-pass membrane protein</topology>
    </subcellularLocation>
</comment>
<dbReference type="Proteomes" id="UP000694845">
    <property type="component" value="Unplaced"/>
</dbReference>
<evidence type="ECO:0000256" key="3">
    <source>
        <dbReference type="ARBA" id="ARBA00022692"/>
    </source>
</evidence>
<dbReference type="Pfam" id="PF07690">
    <property type="entry name" value="MFS_1"/>
    <property type="match status" value="1"/>
</dbReference>
<evidence type="ECO:0000256" key="1">
    <source>
        <dbReference type="ARBA" id="ARBA00004141"/>
    </source>
</evidence>
<dbReference type="KEGG" id="aplc:110976328"/>
<evidence type="ECO:0000313" key="9">
    <source>
        <dbReference type="Proteomes" id="UP000694845"/>
    </source>
</evidence>
<dbReference type="GO" id="GO:0016020">
    <property type="term" value="C:membrane"/>
    <property type="evidence" value="ECO:0007669"/>
    <property type="project" value="UniProtKB-SubCell"/>
</dbReference>
<dbReference type="Gene3D" id="1.20.1250.20">
    <property type="entry name" value="MFS general substrate transporter like domains"/>
    <property type="match status" value="2"/>
</dbReference>
<dbReference type="InterPro" id="IPR036259">
    <property type="entry name" value="MFS_trans_sf"/>
</dbReference>
<feature type="domain" description="Major facilitator superfamily (MFS) profile" evidence="8">
    <location>
        <begin position="129"/>
        <end position="697"/>
    </location>
</feature>
<feature type="transmembrane region" description="Helical" evidence="7">
    <location>
        <begin position="675"/>
        <end position="692"/>
    </location>
</feature>
<dbReference type="GO" id="GO:0022857">
    <property type="term" value="F:transmembrane transporter activity"/>
    <property type="evidence" value="ECO:0007669"/>
    <property type="project" value="InterPro"/>
</dbReference>
<keyword evidence="2" id="KW-0813">Transport</keyword>
<gene>
    <name evidence="10" type="primary">LOC110976328</name>
</gene>
<evidence type="ECO:0000256" key="2">
    <source>
        <dbReference type="ARBA" id="ARBA00022448"/>
    </source>
</evidence>
<feature type="transmembrane region" description="Helical" evidence="7">
    <location>
        <begin position="559"/>
        <end position="580"/>
    </location>
</feature>
<organism evidence="9 10">
    <name type="scientific">Acanthaster planci</name>
    <name type="common">Crown-of-thorns starfish</name>
    <dbReference type="NCBI Taxonomy" id="133434"/>
    <lineage>
        <taxon>Eukaryota</taxon>
        <taxon>Metazoa</taxon>
        <taxon>Echinodermata</taxon>
        <taxon>Eleutherozoa</taxon>
        <taxon>Asterozoa</taxon>
        <taxon>Asteroidea</taxon>
        <taxon>Valvatacea</taxon>
        <taxon>Valvatida</taxon>
        <taxon>Acanthasteridae</taxon>
        <taxon>Acanthaster</taxon>
    </lineage>
</organism>
<dbReference type="SUPFAM" id="SSF141571">
    <property type="entry name" value="Pentapeptide repeat-like"/>
    <property type="match status" value="1"/>
</dbReference>
<dbReference type="RefSeq" id="XP_022085205.1">
    <property type="nucleotide sequence ID" value="XM_022229513.1"/>
</dbReference>
<dbReference type="SUPFAM" id="SSF103473">
    <property type="entry name" value="MFS general substrate transporter"/>
    <property type="match status" value="2"/>
</dbReference>
<dbReference type="PANTHER" id="PTHR23511">
    <property type="entry name" value="SYNAPTIC VESICLE GLYCOPROTEIN 2"/>
    <property type="match status" value="1"/>
</dbReference>
<accession>A0A8B7XYU5</accession>
<feature type="compositionally biased region" description="Polar residues" evidence="6">
    <location>
        <begin position="85"/>
        <end position="101"/>
    </location>
</feature>
<evidence type="ECO:0000256" key="4">
    <source>
        <dbReference type="ARBA" id="ARBA00022989"/>
    </source>
</evidence>
<feature type="transmembrane region" description="Helical" evidence="7">
    <location>
        <begin position="220"/>
        <end position="243"/>
    </location>
</feature>
<feature type="transmembrane region" description="Helical" evidence="7">
    <location>
        <begin position="297"/>
        <end position="320"/>
    </location>
</feature>
<feature type="region of interest" description="Disordered" evidence="6">
    <location>
        <begin position="1"/>
        <end position="105"/>
    </location>
</feature>
<sequence length="703" mass="76526">MTSSRYNMDKIVSTAGEDSDEDEEIFSVSGRQRGPIVRGAQSSGFGALDDDGIELQLDSGQEDDFRQQVSSRDKQLNREEPVSMPSYQTGTAGTNSSSRGDSQQRADEIEEMVDKLLTIIGFGKFHVLLLFMCGCGLFFASAQLEFVGILLPDIARDLCLSDSSTGWLRGSVFVGVVFASVLWGCAADLGSRRTSLAVCLGITCLSTVMAASLAQSRTALLAFLIITSLGTGGLISTPFSYAMEFLPRRMAQKTTCALLIFTVLGAMFVPLVTPAFTSSVAERVSSGDFSPSSFANWRIFCLVLSVLLVASAMLLAAAILPRSPYLLLEKRLWAKAIQALGKVYTFNHGEAGLEMFKDRASGLYRLKRHSRDRQEHAPSTTLQSCMRPLYQCAKNVTAILDKTTFVMTTGAFCFAFGNCAWTLWMSDFIIADGLSYNASIIRNATFSHETFTESLERQTFINTTFDSVSFRDIYLRDLSYTGCTFTACVFEGVVSEATLFTHCRFLDTRFGKTDFQPRQFVGGTEPVNSSLAPPPGAGVAGGVRNRGCSVDVPFAPALAYWRILFGQCGGLLGLLLSVFITRVIEQWRLFMCGALVTAVTILFGFFPLTGWTAAAHLFALQFGGFTAWSALTVQATMSFPTHKRATGLGLLVSVVTTGGLLGFLTVVALPRIADVILTALAVLASAMCSYFFQRHPQNWRENS</sequence>
<feature type="transmembrane region" description="Helical" evidence="7">
    <location>
        <begin position="125"/>
        <end position="151"/>
    </location>
</feature>
<dbReference type="PANTHER" id="PTHR23511:SF34">
    <property type="entry name" value="SYNAPTIC VESICLE GLYCOPROTEIN 2"/>
    <property type="match status" value="1"/>
</dbReference>
<name>A0A8B7XYU5_ACAPL</name>
<feature type="compositionally biased region" description="Basic and acidic residues" evidence="6">
    <location>
        <begin position="63"/>
        <end position="81"/>
    </location>
</feature>
<keyword evidence="9" id="KW-1185">Reference proteome</keyword>
<dbReference type="OrthoDB" id="433512at2759"/>
<feature type="transmembrane region" description="Helical" evidence="7">
    <location>
        <begin position="171"/>
        <end position="189"/>
    </location>
</feature>
<keyword evidence="5 7" id="KW-0472">Membrane</keyword>
<feature type="transmembrane region" description="Helical" evidence="7">
    <location>
        <begin position="645"/>
        <end position="669"/>
    </location>
</feature>
<keyword evidence="3 7" id="KW-0812">Transmembrane</keyword>
<dbReference type="GeneID" id="110976328"/>
<dbReference type="OMA" id="WGCAADL"/>
<evidence type="ECO:0000256" key="7">
    <source>
        <dbReference type="SAM" id="Phobius"/>
    </source>
</evidence>
<evidence type="ECO:0000313" key="10">
    <source>
        <dbReference type="RefSeq" id="XP_022085205.1"/>
    </source>
</evidence>
<feature type="transmembrane region" description="Helical" evidence="7">
    <location>
        <begin position="614"/>
        <end position="633"/>
    </location>
</feature>
<feature type="transmembrane region" description="Helical" evidence="7">
    <location>
        <begin position="404"/>
        <end position="424"/>
    </location>
</feature>